<name>A0A173TFE8_EUBRA</name>
<sequence>MEYISILCEDNNNVVCFISRDKNKLNSGKEHFDKRGYNKFKYKLRDDAREYVMQNRNRNNYFVFIGNKEVDFRLAVNTKSLFIVPTWIPIEEKAAYYGVCVDTPTQLYKFILTLNNNNNWYSQLQIDDRSICISLMDARTYAGSPSLSEKQMLINFQQLLKNGQSRSYYAILMYHFLANMTSTPLFDDVELFGIIPSSNCFVNADLFRFMEQVRYIKNKRLPQSVYRQPLEEQNLLIRHTPKQQMHGGSQIGRSSIGGTLEFASLCINPAFEAKIKNLKRERKFNVVIFDDYMDHGNGFNAVRCLLESLGANKIIFVSMGIFRKQFQRKDYIISGNIYGAGYTYTLESQQVLTNYVINDSAKMEVEHLYDIFNK</sequence>
<evidence type="ECO:0000313" key="2">
    <source>
        <dbReference type="Proteomes" id="UP000095492"/>
    </source>
</evidence>
<proteinExistence type="predicted"/>
<accession>A0A173TFE8</accession>
<dbReference type="OrthoDB" id="2024949at2"/>
<dbReference type="AlphaFoldDB" id="A0A173TFE8"/>
<organism evidence="1 2">
    <name type="scientific">Eubacterium ramulus</name>
    <dbReference type="NCBI Taxonomy" id="39490"/>
    <lineage>
        <taxon>Bacteria</taxon>
        <taxon>Bacillati</taxon>
        <taxon>Bacillota</taxon>
        <taxon>Clostridia</taxon>
        <taxon>Eubacteriales</taxon>
        <taxon>Eubacteriaceae</taxon>
        <taxon>Eubacterium</taxon>
    </lineage>
</organism>
<dbReference type="Proteomes" id="UP000095492">
    <property type="component" value="Unassembled WGS sequence"/>
</dbReference>
<dbReference type="EMBL" id="CYYA01000008">
    <property type="protein sequence ID" value="CUM99978.1"/>
    <property type="molecule type" value="Genomic_DNA"/>
</dbReference>
<protein>
    <submittedName>
        <fullName evidence="1">Uncharacterized protein</fullName>
    </submittedName>
</protein>
<reference evidence="1 2" key="1">
    <citation type="submission" date="2015-09" db="EMBL/GenBank/DDBJ databases">
        <authorList>
            <consortium name="Pathogen Informatics"/>
        </authorList>
    </citation>
    <scope>NUCLEOTIDE SEQUENCE [LARGE SCALE GENOMIC DNA]</scope>
    <source>
        <strain evidence="1 2">2789STDY5608891</strain>
    </source>
</reference>
<dbReference type="RefSeq" id="WP_055290152.1">
    <property type="nucleotide sequence ID" value="NZ_CP173382.1"/>
</dbReference>
<gene>
    <name evidence="1" type="ORF">ERS852448_01411</name>
</gene>
<dbReference type="GeneID" id="97389748"/>
<evidence type="ECO:0000313" key="1">
    <source>
        <dbReference type="EMBL" id="CUM99978.1"/>
    </source>
</evidence>